<dbReference type="EnsemblPlants" id="ONIVA10G00780.1">
    <property type="protein sequence ID" value="ONIVA10G00780.1"/>
    <property type="gene ID" value="ONIVA10G00780"/>
</dbReference>
<protein>
    <submittedName>
        <fullName evidence="1">Uncharacterized protein</fullName>
    </submittedName>
</protein>
<reference evidence="1" key="2">
    <citation type="submission" date="2018-04" db="EMBL/GenBank/DDBJ databases">
        <title>OnivRS2 (Oryza nivara Reference Sequence Version 2).</title>
        <authorList>
            <person name="Zhang J."/>
            <person name="Kudrna D."/>
            <person name="Lee S."/>
            <person name="Talag J."/>
            <person name="Rajasekar S."/>
            <person name="Welchert J."/>
            <person name="Hsing Y.-I."/>
            <person name="Wing R.A."/>
        </authorList>
    </citation>
    <scope>NUCLEOTIDE SEQUENCE [LARGE SCALE GENOMIC DNA]</scope>
</reference>
<proteinExistence type="predicted"/>
<dbReference type="Gramene" id="ONIVA10G00780.1">
    <property type="protein sequence ID" value="ONIVA10G00780.1"/>
    <property type="gene ID" value="ONIVA10G00780"/>
</dbReference>
<accession>A0A0E0INZ0</accession>
<evidence type="ECO:0000313" key="2">
    <source>
        <dbReference type="Proteomes" id="UP000006591"/>
    </source>
</evidence>
<dbReference type="AlphaFoldDB" id="A0A0E0INZ0"/>
<dbReference type="Proteomes" id="UP000006591">
    <property type="component" value="Chromosome 10"/>
</dbReference>
<reference evidence="1" key="1">
    <citation type="submission" date="2015-04" db="UniProtKB">
        <authorList>
            <consortium name="EnsemblPlants"/>
        </authorList>
    </citation>
    <scope>IDENTIFICATION</scope>
    <source>
        <strain evidence="1">SL10</strain>
    </source>
</reference>
<dbReference type="HOGENOM" id="CLU_3053697_0_0_1"/>
<sequence>MEGSITDAKLPLLPLLNGTPSLQNIITHTFIQKVSNYLWYVLIHAKKNLEQTQN</sequence>
<organism evidence="1">
    <name type="scientific">Oryza nivara</name>
    <name type="common">Indian wild rice</name>
    <name type="synonym">Oryza sativa f. spontanea</name>
    <dbReference type="NCBI Taxonomy" id="4536"/>
    <lineage>
        <taxon>Eukaryota</taxon>
        <taxon>Viridiplantae</taxon>
        <taxon>Streptophyta</taxon>
        <taxon>Embryophyta</taxon>
        <taxon>Tracheophyta</taxon>
        <taxon>Spermatophyta</taxon>
        <taxon>Magnoliopsida</taxon>
        <taxon>Liliopsida</taxon>
        <taxon>Poales</taxon>
        <taxon>Poaceae</taxon>
        <taxon>BOP clade</taxon>
        <taxon>Oryzoideae</taxon>
        <taxon>Oryzeae</taxon>
        <taxon>Oryzinae</taxon>
        <taxon>Oryza</taxon>
    </lineage>
</organism>
<evidence type="ECO:0000313" key="1">
    <source>
        <dbReference type="EnsemblPlants" id="ONIVA10G00780.1"/>
    </source>
</evidence>
<name>A0A0E0INZ0_ORYNI</name>
<keyword evidence="2" id="KW-1185">Reference proteome</keyword>